<evidence type="ECO:0000313" key="11">
    <source>
        <dbReference type="EMBL" id="CQR71410.1"/>
    </source>
</evidence>
<keyword evidence="6 10" id="KW-0594">Phospholipid biosynthesis</keyword>
<dbReference type="Pfam" id="PF02504">
    <property type="entry name" value="FA_synthesis"/>
    <property type="match status" value="1"/>
</dbReference>
<keyword evidence="7 10" id="KW-1208">Phospholipid metabolism</keyword>
<evidence type="ECO:0000256" key="4">
    <source>
        <dbReference type="ARBA" id="ARBA00022679"/>
    </source>
</evidence>
<dbReference type="GO" id="GO:0008654">
    <property type="term" value="P:phospholipid biosynthetic process"/>
    <property type="evidence" value="ECO:0007669"/>
    <property type="project" value="UniProtKB-KW"/>
</dbReference>
<comment type="pathway">
    <text evidence="10">Lipid metabolism; phospholipid metabolism.</text>
</comment>
<keyword evidence="12" id="KW-1185">Reference proteome</keyword>
<comment type="subunit">
    <text evidence="9 10">Homodimer. Probably interacts with PlsY.</text>
</comment>
<comment type="similarity">
    <text evidence="10">Belongs to the PlsX family.</text>
</comment>
<dbReference type="HAMAP" id="MF_00019">
    <property type="entry name" value="PlsX"/>
    <property type="match status" value="1"/>
</dbReference>
<dbReference type="RefSeq" id="WP_021167508.1">
    <property type="nucleotide sequence ID" value="NZ_CTRP01000004.1"/>
</dbReference>
<comment type="catalytic activity">
    <reaction evidence="1 10">
        <text>a fatty acyl-[ACP] + phosphate = an acyl phosphate + holo-[ACP]</text>
        <dbReference type="Rhea" id="RHEA:42292"/>
        <dbReference type="Rhea" id="RHEA-COMP:9685"/>
        <dbReference type="Rhea" id="RHEA-COMP:14125"/>
        <dbReference type="ChEBI" id="CHEBI:43474"/>
        <dbReference type="ChEBI" id="CHEBI:59918"/>
        <dbReference type="ChEBI" id="CHEBI:64479"/>
        <dbReference type="ChEBI" id="CHEBI:138651"/>
        <dbReference type="EC" id="2.3.1.274"/>
    </reaction>
</comment>
<sequence>MRVAVDAMGGDYGPDEIVLGAFQAAQEYEQEGIEIVLVGDQAQIIQALDRHGKWKEGNITVQHASEVIDMHDSPGAAVRKKKDASVVVATGLVKQGHCDVVISAGSTGGAVAAALFGLGRIKGIERPAIATPIPNLTGTTVLLDSGANVDSKPKHLVQNAIMGSIYAEYVLNIPRPRVGLLNIGEEESKGNEQAFTTYPLLTQLNSVNFIGNVEGRDIPKGTVDVVVCDGFVGNIVLKFGEGLASAILQLLKQSIKSGNLWTKLAAMLIMPTLRGLKKKLDHAEYGGAPLLGVNGGFIICHGSSRAKDIKSAIRVAKEFTEQEVVAHIRETIAKEGIVTNE</sequence>
<keyword evidence="4 10" id="KW-0808">Transferase</keyword>
<reference evidence="12" key="1">
    <citation type="submission" date="2015-03" db="EMBL/GenBank/DDBJ databases">
        <authorList>
            <person name="Nijsse Bart"/>
        </authorList>
    </citation>
    <scope>NUCLEOTIDE SEQUENCE [LARGE SCALE GENOMIC DNA]</scope>
</reference>
<evidence type="ECO:0000256" key="3">
    <source>
        <dbReference type="ARBA" id="ARBA00022516"/>
    </source>
</evidence>
<dbReference type="InterPro" id="IPR012281">
    <property type="entry name" value="Phospholipid_synth_PlsX-like"/>
</dbReference>
<dbReference type="EC" id="2.3.1.274" evidence="8 10"/>
<evidence type="ECO:0000256" key="6">
    <source>
        <dbReference type="ARBA" id="ARBA00023209"/>
    </source>
</evidence>
<evidence type="ECO:0000256" key="9">
    <source>
        <dbReference type="ARBA" id="ARBA00046608"/>
    </source>
</evidence>
<dbReference type="PANTHER" id="PTHR30100">
    <property type="entry name" value="FATTY ACID/PHOSPHOLIPID SYNTHESIS PROTEIN PLSX"/>
    <property type="match status" value="1"/>
</dbReference>
<proteinExistence type="inferred from homology"/>
<evidence type="ECO:0000256" key="10">
    <source>
        <dbReference type="HAMAP-Rule" id="MF_00019"/>
    </source>
</evidence>
<organism evidence="11 12">
    <name type="scientific">Sporomusa ovata</name>
    <dbReference type="NCBI Taxonomy" id="2378"/>
    <lineage>
        <taxon>Bacteria</taxon>
        <taxon>Bacillati</taxon>
        <taxon>Bacillota</taxon>
        <taxon>Negativicutes</taxon>
        <taxon>Selenomonadales</taxon>
        <taxon>Sporomusaceae</taxon>
        <taxon>Sporomusa</taxon>
    </lineage>
</organism>
<accession>A0A0U1KVC4</accession>
<evidence type="ECO:0000256" key="8">
    <source>
        <dbReference type="ARBA" id="ARBA00024069"/>
    </source>
</evidence>
<protein>
    <recommendedName>
        <fullName evidence="8 10">Phosphate acyltransferase</fullName>
        <ecNumber evidence="8 10">2.3.1.274</ecNumber>
    </recommendedName>
    <alternativeName>
        <fullName evidence="10">Acyl-ACP phosphotransacylase</fullName>
    </alternativeName>
    <alternativeName>
        <fullName evidence="10">Acyl-[acyl-carrier-protein]--phosphate acyltransferase</fullName>
    </alternativeName>
    <alternativeName>
        <fullName evidence="10">Phosphate-acyl-ACP acyltransferase</fullName>
    </alternativeName>
</protein>
<dbReference type="NCBIfam" id="TIGR00182">
    <property type="entry name" value="plsX"/>
    <property type="match status" value="1"/>
</dbReference>
<dbReference type="Proteomes" id="UP000049855">
    <property type="component" value="Unassembled WGS sequence"/>
</dbReference>
<keyword evidence="5 10" id="KW-0443">Lipid metabolism</keyword>
<comment type="subcellular location">
    <subcellularLocation>
        <location evidence="10">Cytoplasm</location>
    </subcellularLocation>
    <text evidence="10">Associated with the membrane possibly through PlsY.</text>
</comment>
<dbReference type="UniPathway" id="UPA00085"/>
<evidence type="ECO:0000313" key="12">
    <source>
        <dbReference type="Proteomes" id="UP000049855"/>
    </source>
</evidence>
<keyword evidence="11" id="KW-0012">Acyltransferase</keyword>
<dbReference type="AlphaFoldDB" id="A0A0U1KVC4"/>
<gene>
    <name evidence="10" type="primary">plsX</name>
    <name evidence="11" type="ORF">SpAn4DRAFT_3915</name>
</gene>
<keyword evidence="3 10" id="KW-0444">Lipid biosynthesis</keyword>
<dbReference type="GO" id="GO:0005737">
    <property type="term" value="C:cytoplasm"/>
    <property type="evidence" value="ECO:0007669"/>
    <property type="project" value="UniProtKB-SubCell"/>
</dbReference>
<evidence type="ECO:0000256" key="5">
    <source>
        <dbReference type="ARBA" id="ARBA00023098"/>
    </source>
</evidence>
<dbReference type="GO" id="GO:0006633">
    <property type="term" value="P:fatty acid biosynthetic process"/>
    <property type="evidence" value="ECO:0007669"/>
    <property type="project" value="UniProtKB-UniRule"/>
</dbReference>
<dbReference type="PANTHER" id="PTHR30100:SF1">
    <property type="entry name" value="PHOSPHATE ACYLTRANSFERASE"/>
    <property type="match status" value="1"/>
</dbReference>
<dbReference type="EMBL" id="CTRP01000004">
    <property type="protein sequence ID" value="CQR71410.1"/>
    <property type="molecule type" value="Genomic_DNA"/>
</dbReference>
<dbReference type="PIRSF" id="PIRSF002465">
    <property type="entry name" value="Phsphlp_syn_PlsX"/>
    <property type="match status" value="1"/>
</dbReference>
<name>A0A0U1KVC4_9FIRM</name>
<evidence type="ECO:0000256" key="1">
    <source>
        <dbReference type="ARBA" id="ARBA00001232"/>
    </source>
</evidence>
<evidence type="ECO:0000256" key="7">
    <source>
        <dbReference type="ARBA" id="ARBA00023264"/>
    </source>
</evidence>
<dbReference type="InterPro" id="IPR003664">
    <property type="entry name" value="FA_synthesis"/>
</dbReference>
<keyword evidence="2 10" id="KW-0963">Cytoplasm</keyword>
<comment type="function">
    <text evidence="10">Catalyzes the reversible formation of acyl-phosphate (acyl-PO(4)) from acyl-[acyl-carrier-protein] (acyl-ACP). This enzyme utilizes acyl-ACP as fatty acyl donor, but not acyl-CoA.</text>
</comment>
<evidence type="ECO:0000256" key="2">
    <source>
        <dbReference type="ARBA" id="ARBA00022490"/>
    </source>
</evidence>
<dbReference type="Gene3D" id="3.40.718.10">
    <property type="entry name" value="Isopropylmalate Dehydrogenase"/>
    <property type="match status" value="1"/>
</dbReference>
<dbReference type="GO" id="GO:0043811">
    <property type="term" value="F:phosphate:acyl-[acyl carrier protein] acyltransferase activity"/>
    <property type="evidence" value="ECO:0007669"/>
    <property type="project" value="UniProtKB-UniRule"/>
</dbReference>
<dbReference type="SUPFAM" id="SSF53659">
    <property type="entry name" value="Isocitrate/Isopropylmalate dehydrogenase-like"/>
    <property type="match status" value="1"/>
</dbReference>